<evidence type="ECO:0000313" key="3">
    <source>
        <dbReference type="Proteomes" id="UP001159427"/>
    </source>
</evidence>
<accession>A0ABN8RZ73</accession>
<keyword evidence="1" id="KW-1133">Transmembrane helix</keyword>
<proteinExistence type="predicted"/>
<sequence length="469" mass="52262">MRRLRERYHVDASFINPEDPHGNPVFLMICPSHQVLELTLSVTMYPFIFIFCGIINTMRCRQVFDIIQVFVNSKVIACKLDRKQRFMMAAVKDLASTASDVGPNQNAVDFLEACNLLFEQGMLSRRRINYKNSPVLTNIKKGMAFFEQWCRDHEDTVYEENSKRARQKKFFAWQFMASSPFVTGSLINGSAIESIYSVLKFASGGNLSALTYGPALGKLINRKYMVQNKYSEKGYRDVVLNISGLDDADVNSGSITNLSVNSQKMSSSLCIYSFPVSVAQSSLGDRQGSNACTIIAVKFGDYCNQQKLDDSLLWNQLPNVWVDSFVNAICDGNAVYDELYGDTAVYLNVEDLVNEVGHDFHVQLANQLVGFTSANDYSDLLDHISGAMHDSTTDLYGVLIGCLKTVGLLVKTNGLCAVIDSHQHVATNSGGMIITADHPKNAILEYSDSVRNQGYNLDQGTLTWVQYTL</sequence>
<protein>
    <submittedName>
        <fullName evidence="2">Uncharacterized protein</fullName>
    </submittedName>
</protein>
<dbReference type="Proteomes" id="UP001159427">
    <property type="component" value="Unassembled WGS sequence"/>
</dbReference>
<keyword evidence="3" id="KW-1185">Reference proteome</keyword>
<gene>
    <name evidence="2" type="ORF">PEVE_00015701</name>
</gene>
<keyword evidence="1" id="KW-0472">Membrane</keyword>
<dbReference type="EMBL" id="CALNXI010002213">
    <property type="protein sequence ID" value="CAH3184771.1"/>
    <property type="molecule type" value="Genomic_DNA"/>
</dbReference>
<feature type="transmembrane region" description="Helical" evidence="1">
    <location>
        <begin position="38"/>
        <end position="58"/>
    </location>
</feature>
<evidence type="ECO:0000256" key="1">
    <source>
        <dbReference type="SAM" id="Phobius"/>
    </source>
</evidence>
<reference evidence="2 3" key="1">
    <citation type="submission" date="2022-05" db="EMBL/GenBank/DDBJ databases">
        <authorList>
            <consortium name="Genoscope - CEA"/>
            <person name="William W."/>
        </authorList>
    </citation>
    <scope>NUCLEOTIDE SEQUENCE [LARGE SCALE GENOMIC DNA]</scope>
</reference>
<keyword evidence="1" id="KW-0812">Transmembrane</keyword>
<name>A0ABN8RZ73_9CNID</name>
<evidence type="ECO:0000313" key="2">
    <source>
        <dbReference type="EMBL" id="CAH3184771.1"/>
    </source>
</evidence>
<organism evidence="2 3">
    <name type="scientific">Porites evermanni</name>
    <dbReference type="NCBI Taxonomy" id="104178"/>
    <lineage>
        <taxon>Eukaryota</taxon>
        <taxon>Metazoa</taxon>
        <taxon>Cnidaria</taxon>
        <taxon>Anthozoa</taxon>
        <taxon>Hexacorallia</taxon>
        <taxon>Scleractinia</taxon>
        <taxon>Fungiina</taxon>
        <taxon>Poritidae</taxon>
        <taxon>Porites</taxon>
    </lineage>
</organism>
<comment type="caution">
    <text evidence="2">The sequence shown here is derived from an EMBL/GenBank/DDBJ whole genome shotgun (WGS) entry which is preliminary data.</text>
</comment>